<feature type="binding site" evidence="4">
    <location>
        <position position="99"/>
    </location>
    <ligand>
        <name>D-ribulose 5-phosphate</name>
        <dbReference type="ChEBI" id="CHEBI:58121"/>
    </ligand>
</feature>
<dbReference type="EMBL" id="LS974202">
    <property type="protein sequence ID" value="SSC13540.1"/>
    <property type="molecule type" value="Genomic_DNA"/>
</dbReference>
<dbReference type="PIRSF" id="PIRSF005384">
    <property type="entry name" value="RpiB_LacA_B"/>
    <property type="match status" value="1"/>
</dbReference>
<dbReference type="GO" id="GO:0019316">
    <property type="term" value="P:D-allose catabolic process"/>
    <property type="evidence" value="ECO:0007669"/>
    <property type="project" value="TreeGrafter"/>
</dbReference>
<organism evidence="5 6">
    <name type="scientific">Mesotoga infera</name>
    <dbReference type="NCBI Taxonomy" id="1236046"/>
    <lineage>
        <taxon>Bacteria</taxon>
        <taxon>Thermotogati</taxon>
        <taxon>Thermotogota</taxon>
        <taxon>Thermotogae</taxon>
        <taxon>Kosmotogales</taxon>
        <taxon>Kosmotogaceae</taxon>
        <taxon>Mesotoga</taxon>
    </lineage>
</organism>
<dbReference type="KEGG" id="minf:MESINF_2100"/>
<dbReference type="NCBIfam" id="TIGR00689">
    <property type="entry name" value="rpiB_lacA_lacB"/>
    <property type="match status" value="1"/>
</dbReference>
<dbReference type="GO" id="GO:0009052">
    <property type="term" value="P:pentose-phosphate shunt, non-oxidative branch"/>
    <property type="evidence" value="ECO:0007669"/>
    <property type="project" value="TreeGrafter"/>
</dbReference>
<evidence type="ECO:0000313" key="5">
    <source>
        <dbReference type="EMBL" id="SSC13540.1"/>
    </source>
</evidence>
<dbReference type="RefSeq" id="WP_169699679.1">
    <property type="nucleotide sequence ID" value="NZ_LS974202.1"/>
</dbReference>
<evidence type="ECO:0000256" key="3">
    <source>
        <dbReference type="PIRSR" id="PIRSR005384-1"/>
    </source>
</evidence>
<dbReference type="Proteomes" id="UP000250796">
    <property type="component" value="Chromosome MESINF"/>
</dbReference>
<feature type="binding site" evidence="4">
    <location>
        <position position="132"/>
    </location>
    <ligand>
        <name>D-ribulose 5-phosphate</name>
        <dbReference type="ChEBI" id="CHEBI:58121"/>
    </ligand>
</feature>
<dbReference type="PANTHER" id="PTHR30345">
    <property type="entry name" value="RIBOSE-5-PHOSPHATE ISOMERASE B"/>
    <property type="match status" value="1"/>
</dbReference>
<dbReference type="GO" id="GO:0004751">
    <property type="term" value="F:ribose-5-phosphate isomerase activity"/>
    <property type="evidence" value="ECO:0007669"/>
    <property type="project" value="UniProtKB-EC"/>
</dbReference>
<feature type="binding site" evidence="4">
    <location>
        <begin position="8"/>
        <end position="9"/>
    </location>
    <ligand>
        <name>D-ribulose 5-phosphate</name>
        <dbReference type="ChEBI" id="CHEBI:58121"/>
    </ligand>
</feature>
<sequence length="152" mass="16786">MKLSIASDHAAFELKFFIAEYLKKGHEVIDFGPESPERSVDYPDFARRVCKSVLSGETEFGILLCGTGIGMSMAANKYRGIRAALCLFPEMAALARKHNHANVLVLGGRLMGSELAAWTVDTFLSTAQEGGRHTRRVEKIESLPVEDLERSK</sequence>
<protein>
    <submittedName>
        <fullName evidence="5">Ribose-5-phosphate isomerase B</fullName>
        <ecNumber evidence="5">5.3.1.6</ecNumber>
    </submittedName>
</protein>
<reference evidence="5 6" key="1">
    <citation type="submission" date="2017-01" db="EMBL/GenBank/DDBJ databases">
        <authorList>
            <person name="Erauso G."/>
        </authorList>
    </citation>
    <scope>NUCLEOTIDE SEQUENCE [LARGE SCALE GENOMIC DNA]</scope>
    <source>
        <strain evidence="5">MESINF1</strain>
    </source>
</reference>
<dbReference type="InterPro" id="IPR003500">
    <property type="entry name" value="RpiB_LacA_LacB"/>
</dbReference>
<feature type="binding site" evidence="4">
    <location>
        <position position="136"/>
    </location>
    <ligand>
        <name>D-ribulose 5-phosphate</name>
        <dbReference type="ChEBI" id="CHEBI:58121"/>
    </ligand>
</feature>
<dbReference type="PANTHER" id="PTHR30345:SF0">
    <property type="entry name" value="DNA DAMAGE-REPAIR_TOLERATION PROTEIN DRT102"/>
    <property type="match status" value="1"/>
</dbReference>
<dbReference type="AlphaFoldDB" id="A0A7Z7PRK0"/>
<keyword evidence="6" id="KW-1185">Reference proteome</keyword>
<dbReference type="NCBIfam" id="NF004051">
    <property type="entry name" value="PRK05571.1"/>
    <property type="match status" value="1"/>
</dbReference>
<name>A0A7Z7PRK0_9BACT</name>
<keyword evidence="2 5" id="KW-0413">Isomerase</keyword>
<comment type="similarity">
    <text evidence="1">Belongs to the LacAB/RpiB family.</text>
</comment>
<gene>
    <name evidence="5" type="primary">rpiB</name>
    <name evidence="5" type="ORF">MESINF_2100</name>
</gene>
<feature type="active site" description="Proton donor" evidence="3">
    <location>
        <position position="98"/>
    </location>
</feature>
<dbReference type="Pfam" id="PF02502">
    <property type="entry name" value="LacAB_rpiB"/>
    <property type="match status" value="1"/>
</dbReference>
<evidence type="ECO:0000256" key="4">
    <source>
        <dbReference type="PIRSR" id="PIRSR005384-2"/>
    </source>
</evidence>
<dbReference type="EC" id="5.3.1.6" evidence="5"/>
<evidence type="ECO:0000256" key="2">
    <source>
        <dbReference type="ARBA" id="ARBA00023235"/>
    </source>
</evidence>
<dbReference type="InterPro" id="IPR004785">
    <property type="entry name" value="RpiB"/>
</dbReference>
<feature type="binding site" evidence="4">
    <location>
        <begin position="66"/>
        <end position="70"/>
    </location>
    <ligand>
        <name>D-ribulose 5-phosphate</name>
        <dbReference type="ChEBI" id="CHEBI:58121"/>
    </ligand>
</feature>
<feature type="binding site" evidence="4">
    <location>
        <position position="109"/>
    </location>
    <ligand>
        <name>D-ribulose 5-phosphate</name>
        <dbReference type="ChEBI" id="CHEBI:58121"/>
    </ligand>
</feature>
<dbReference type="Gene3D" id="3.40.1400.10">
    <property type="entry name" value="Sugar-phosphate isomerase, RpiB/LacA/LacB"/>
    <property type="match status" value="1"/>
</dbReference>
<feature type="active site" description="Proton acceptor" evidence="3">
    <location>
        <position position="65"/>
    </location>
</feature>
<evidence type="ECO:0000313" key="6">
    <source>
        <dbReference type="Proteomes" id="UP000250796"/>
    </source>
</evidence>
<dbReference type="InterPro" id="IPR036569">
    <property type="entry name" value="RpiB_LacA_LacB_sf"/>
</dbReference>
<dbReference type="NCBIfam" id="TIGR01120">
    <property type="entry name" value="rpiB"/>
    <property type="match status" value="1"/>
</dbReference>
<proteinExistence type="inferred from homology"/>
<dbReference type="SUPFAM" id="SSF89623">
    <property type="entry name" value="Ribose/Galactose isomerase RpiB/AlsB"/>
    <property type="match status" value="1"/>
</dbReference>
<evidence type="ECO:0000256" key="1">
    <source>
        <dbReference type="ARBA" id="ARBA00008754"/>
    </source>
</evidence>
<accession>A0A7Z7PRK0</accession>